<dbReference type="Proteomes" id="UP000249661">
    <property type="component" value="Unassembled WGS sequence"/>
</dbReference>
<protein>
    <submittedName>
        <fullName evidence="1">Uncharacterized protein</fullName>
    </submittedName>
</protein>
<dbReference type="EMBL" id="KZ824941">
    <property type="protein sequence ID" value="RAH72954.1"/>
    <property type="molecule type" value="Genomic_DNA"/>
</dbReference>
<reference evidence="1" key="1">
    <citation type="submission" date="2018-02" db="EMBL/GenBank/DDBJ databases">
        <title>The genomes of Aspergillus section Nigri reveals drivers in fungal speciation.</title>
        <authorList>
            <consortium name="DOE Joint Genome Institute"/>
            <person name="Vesth T.C."/>
            <person name="Nybo J."/>
            <person name="Theobald S."/>
            <person name="Brandl J."/>
            <person name="Frisvad J.C."/>
            <person name="Nielsen K.F."/>
            <person name="Lyhne E.K."/>
            <person name="Kogle M.E."/>
            <person name="Kuo A."/>
            <person name="Riley R."/>
            <person name="Clum A."/>
            <person name="Nolan M."/>
            <person name="Lipzen A."/>
            <person name="Salamov A."/>
            <person name="Henrissat B."/>
            <person name="Wiebenga A."/>
            <person name="De vries R.P."/>
            <person name="Grigoriev I.V."/>
            <person name="Mortensen U.H."/>
            <person name="Andersen M.R."/>
            <person name="Baker S.E."/>
        </authorList>
    </citation>
    <scope>NUCLEOTIDE SEQUENCE</scope>
    <source>
        <strain evidence="1">CBS 121060</strain>
    </source>
</reference>
<evidence type="ECO:0000313" key="1">
    <source>
        <dbReference type="EMBL" id="RAH72954.1"/>
    </source>
</evidence>
<evidence type="ECO:0000313" key="2">
    <source>
        <dbReference type="Proteomes" id="UP000249661"/>
    </source>
</evidence>
<proteinExistence type="predicted"/>
<keyword evidence="2" id="KW-1185">Reference proteome</keyword>
<organism evidence="1 2">
    <name type="scientific">Aspergillus aculeatinus CBS 121060</name>
    <dbReference type="NCBI Taxonomy" id="1448322"/>
    <lineage>
        <taxon>Eukaryota</taxon>
        <taxon>Fungi</taxon>
        <taxon>Dikarya</taxon>
        <taxon>Ascomycota</taxon>
        <taxon>Pezizomycotina</taxon>
        <taxon>Eurotiomycetes</taxon>
        <taxon>Eurotiomycetidae</taxon>
        <taxon>Eurotiales</taxon>
        <taxon>Aspergillaceae</taxon>
        <taxon>Aspergillus</taxon>
        <taxon>Aspergillus subgen. Circumdati</taxon>
    </lineage>
</organism>
<sequence>MSGHMTTATRLSLTDLCSVEYVYAMGQVGTKLYKIVDELGVNWTTKRAYTEIPESDTEEKVRNQRACDWRSECLDWEDTLLIKANILTQTEKDELDTVVLNHKNHDYSAWTAVLSTMGGLHNYRNSENVRKSNKWYVYPGLYYWKARIEKLDQSLVNLSKEVDQDEKYLAEEASKEEEARKLAACGLTLMSRASLILFQAFTPTEQHGGCRTIPHLSSCDIPSSRGLVDFASVCSLLSALASLHETPETQENQMQGELFMKTLEELHKVSKKNVGFFKDSVKDSTSLYLAYDGRYPLHSGVVKFRERVEKAEVVACWRVSTEGMMRNTEFNADLNAIAMARAFRECIRLIEWLGGACAECLLSGNRWGGCSLANTLERRFDPTDLSGASHADDLNVVNLLSNSESEIPELVVPEVEILALVTC</sequence>
<gene>
    <name evidence="1" type="ORF">BO66DRAFT_399162</name>
</gene>
<name>A0ACD1HGI3_9EURO</name>
<accession>A0ACD1HGI3</accession>